<dbReference type="STRING" id="28042.GU90_11950"/>
<dbReference type="Pfam" id="PF13508">
    <property type="entry name" value="Acetyltransf_7"/>
    <property type="match status" value="1"/>
</dbReference>
<sequence length="186" mass="20837">MHPGQIMLTGRMDIQLHPFDLAVEATRCQELARTAMSAAGQPGGALIGNRFPEIAEMDGNLALGAYYRGDLAGMLLGQPVRNDRWFCNQVALALDMCENLHWLDDAFKISELHVHPDVQSCGVGTALLAEADRMITHSRTVLVTNATGNHRTKEFYRRRGFRTITGPFQWMNLFQRVLVLGRMTPR</sequence>
<reference evidence="2 3" key="1">
    <citation type="submission" date="2014-06" db="EMBL/GenBank/DDBJ databases">
        <title>Saccharopolyspora rectivirgula DSM-43113 Genome sequencing.</title>
        <authorList>
            <person name="Barrera C."/>
            <person name="Millon L."/>
            <person name="Rognon B."/>
            <person name="Zaugg C."/>
            <person name="Monod M."/>
        </authorList>
    </citation>
    <scope>NUCLEOTIDE SEQUENCE [LARGE SCALE GENOMIC DNA]</scope>
    <source>
        <strain evidence="2 3">DSM 43113</strain>
    </source>
</reference>
<evidence type="ECO:0000259" key="1">
    <source>
        <dbReference type="PROSITE" id="PS51186"/>
    </source>
</evidence>
<dbReference type="SUPFAM" id="SSF55729">
    <property type="entry name" value="Acyl-CoA N-acyltransferases (Nat)"/>
    <property type="match status" value="1"/>
</dbReference>
<feature type="domain" description="N-acetyltransferase" evidence="1">
    <location>
        <begin position="14"/>
        <end position="185"/>
    </location>
</feature>
<dbReference type="EMBL" id="JNVU01000029">
    <property type="protein sequence ID" value="KEI44178.1"/>
    <property type="molecule type" value="Genomic_DNA"/>
</dbReference>
<dbReference type="Gene3D" id="3.40.630.30">
    <property type="match status" value="1"/>
</dbReference>
<dbReference type="InterPro" id="IPR000182">
    <property type="entry name" value="GNAT_dom"/>
</dbReference>
<dbReference type="InterPro" id="IPR016181">
    <property type="entry name" value="Acyl_CoA_acyltransferase"/>
</dbReference>
<comment type="caution">
    <text evidence="2">The sequence shown here is derived from an EMBL/GenBank/DDBJ whole genome shotgun (WGS) entry which is preliminary data.</text>
</comment>
<keyword evidence="3" id="KW-1185">Reference proteome</keyword>
<dbReference type="Proteomes" id="UP000031419">
    <property type="component" value="Unassembled WGS sequence"/>
</dbReference>
<proteinExistence type="predicted"/>
<dbReference type="AlphaFoldDB" id="A0A073AWP6"/>
<name>A0A073AWP6_9PSEU</name>
<gene>
    <name evidence="2" type="ORF">GU90_11950</name>
</gene>
<dbReference type="PROSITE" id="PS51186">
    <property type="entry name" value="GNAT"/>
    <property type="match status" value="1"/>
</dbReference>
<accession>A0A073AWP6</accession>
<organism evidence="2 3">
    <name type="scientific">Saccharopolyspora rectivirgula</name>
    <dbReference type="NCBI Taxonomy" id="28042"/>
    <lineage>
        <taxon>Bacteria</taxon>
        <taxon>Bacillati</taxon>
        <taxon>Actinomycetota</taxon>
        <taxon>Actinomycetes</taxon>
        <taxon>Pseudonocardiales</taxon>
        <taxon>Pseudonocardiaceae</taxon>
        <taxon>Saccharopolyspora</taxon>
    </lineage>
</organism>
<dbReference type="eggNOG" id="COG0456">
    <property type="taxonomic scope" value="Bacteria"/>
</dbReference>
<evidence type="ECO:0000313" key="2">
    <source>
        <dbReference type="EMBL" id="KEI44178.1"/>
    </source>
</evidence>
<evidence type="ECO:0000313" key="3">
    <source>
        <dbReference type="Proteomes" id="UP000031419"/>
    </source>
</evidence>
<protein>
    <recommendedName>
        <fullName evidence="1">N-acetyltransferase domain-containing protein</fullName>
    </recommendedName>
</protein>
<dbReference type="GO" id="GO:0016747">
    <property type="term" value="F:acyltransferase activity, transferring groups other than amino-acyl groups"/>
    <property type="evidence" value="ECO:0007669"/>
    <property type="project" value="InterPro"/>
</dbReference>